<proteinExistence type="predicted"/>
<feature type="compositionally biased region" description="Gly residues" evidence="1">
    <location>
        <begin position="124"/>
        <end position="135"/>
    </location>
</feature>
<evidence type="ECO:0000313" key="3">
    <source>
        <dbReference type="Proteomes" id="UP000028045"/>
    </source>
</evidence>
<dbReference type="Proteomes" id="UP000028045">
    <property type="component" value="Unassembled WGS sequence"/>
</dbReference>
<feature type="region of interest" description="Disordered" evidence="1">
    <location>
        <begin position="1"/>
        <end position="22"/>
    </location>
</feature>
<sequence length="160" mass="16099">MGCGLSKSKANVQNESTELEPPRIDAVRRISDPPGEQSHVTRYAGTGSDGYPTVIVRPALGTSIIRNRDGHAVNGLQPHGGDGFDNYPSISISHPTQPSLIVTFHGPHGQDASNGGSNTQDGAIHGGNSNGGDVQGGNTHDGASSAGVHVSTSGAGGGGE</sequence>
<feature type="compositionally biased region" description="Polar residues" evidence="1">
    <location>
        <begin position="111"/>
        <end position="121"/>
    </location>
</feature>
<evidence type="ECO:0000256" key="1">
    <source>
        <dbReference type="SAM" id="MobiDB-lite"/>
    </source>
</evidence>
<dbReference type="EMBL" id="KL647833">
    <property type="protein sequence ID" value="KEY73514.1"/>
    <property type="molecule type" value="Genomic_DNA"/>
</dbReference>
<organism evidence="2 3">
    <name type="scientific">Stachybotrys chartarum (strain CBS 109288 / IBT 7711)</name>
    <name type="common">Toxic black mold</name>
    <name type="synonym">Stilbospora chartarum</name>
    <dbReference type="NCBI Taxonomy" id="1280523"/>
    <lineage>
        <taxon>Eukaryota</taxon>
        <taxon>Fungi</taxon>
        <taxon>Dikarya</taxon>
        <taxon>Ascomycota</taxon>
        <taxon>Pezizomycotina</taxon>
        <taxon>Sordariomycetes</taxon>
        <taxon>Hypocreomycetidae</taxon>
        <taxon>Hypocreales</taxon>
        <taxon>Stachybotryaceae</taxon>
        <taxon>Stachybotrys</taxon>
    </lineage>
</organism>
<keyword evidence="3" id="KW-1185">Reference proteome</keyword>
<dbReference type="AlphaFoldDB" id="A0A084B7I5"/>
<feature type="region of interest" description="Disordered" evidence="1">
    <location>
        <begin position="71"/>
        <end position="160"/>
    </location>
</feature>
<gene>
    <name evidence="2" type="ORF">S7711_10746</name>
</gene>
<name>A0A084B7I5_STACB</name>
<reference evidence="2 3" key="1">
    <citation type="journal article" date="2014" name="BMC Genomics">
        <title>Comparative genome sequencing reveals chemotype-specific gene clusters in the toxigenic black mold Stachybotrys.</title>
        <authorList>
            <person name="Semeiks J."/>
            <person name="Borek D."/>
            <person name="Otwinowski Z."/>
            <person name="Grishin N.V."/>
        </authorList>
    </citation>
    <scope>NUCLEOTIDE SEQUENCE [LARGE SCALE GENOMIC DNA]</scope>
    <source>
        <strain evidence="3">CBS 109288 / IBT 7711</strain>
    </source>
</reference>
<accession>A0A084B7I5</accession>
<evidence type="ECO:0000313" key="2">
    <source>
        <dbReference type="EMBL" id="KEY73514.1"/>
    </source>
</evidence>
<dbReference type="HOGENOM" id="CLU_1653275_0_0_1"/>
<protein>
    <submittedName>
        <fullName evidence="2">Uncharacterized protein</fullName>
    </submittedName>
</protein>
<feature type="compositionally biased region" description="Polar residues" evidence="1">
    <location>
        <begin position="88"/>
        <end position="100"/>
    </location>
</feature>